<protein>
    <submittedName>
        <fullName evidence="1">Uncharacterized protein</fullName>
    </submittedName>
</protein>
<name>A0A919FCN8_9ACTN</name>
<accession>A0A919FCN8</accession>
<evidence type="ECO:0000313" key="1">
    <source>
        <dbReference type="EMBL" id="GHH61138.1"/>
    </source>
</evidence>
<dbReference type="AlphaFoldDB" id="A0A919FCN8"/>
<proteinExistence type="predicted"/>
<dbReference type="RefSeq" id="WP_190209250.1">
    <property type="nucleotide sequence ID" value="NZ_BNBO01000002.1"/>
</dbReference>
<comment type="caution">
    <text evidence="1">The sequence shown here is derived from an EMBL/GenBank/DDBJ whole genome shotgun (WGS) entry which is preliminary data.</text>
</comment>
<dbReference type="Proteomes" id="UP000617734">
    <property type="component" value="Unassembled WGS sequence"/>
</dbReference>
<sequence>MASADVSPRASCSRGLGSVGNDATFAGYSQYLVVNSSTINNVSYSLATTSQGQYSNNTNNNFQAYLLDGGGNKGWYESKSGHTLDDIWGPTLGTGVQTQRGGTKLTVAAWFLGTFDCKGTSWAF</sequence>
<reference evidence="1" key="2">
    <citation type="submission" date="2020-09" db="EMBL/GenBank/DDBJ databases">
        <authorList>
            <person name="Sun Q."/>
            <person name="Ohkuma M."/>
        </authorList>
    </citation>
    <scope>NUCLEOTIDE SEQUENCE</scope>
    <source>
        <strain evidence="1">JCM 4646</strain>
    </source>
</reference>
<keyword evidence="2" id="KW-1185">Reference proteome</keyword>
<dbReference type="GeneID" id="95351229"/>
<gene>
    <name evidence="1" type="ORF">GCM10018781_07050</name>
</gene>
<reference evidence="1" key="1">
    <citation type="journal article" date="2014" name="Int. J. Syst. Evol. Microbiol.">
        <title>Complete genome sequence of Corynebacterium casei LMG S-19264T (=DSM 44701T), isolated from a smear-ripened cheese.</title>
        <authorList>
            <consortium name="US DOE Joint Genome Institute (JGI-PGF)"/>
            <person name="Walter F."/>
            <person name="Albersmeier A."/>
            <person name="Kalinowski J."/>
            <person name="Ruckert C."/>
        </authorList>
    </citation>
    <scope>NUCLEOTIDE SEQUENCE</scope>
    <source>
        <strain evidence="1">JCM 4646</strain>
    </source>
</reference>
<evidence type="ECO:0000313" key="2">
    <source>
        <dbReference type="Proteomes" id="UP000617734"/>
    </source>
</evidence>
<dbReference type="EMBL" id="BNBO01000002">
    <property type="protein sequence ID" value="GHH61138.1"/>
    <property type="molecule type" value="Genomic_DNA"/>
</dbReference>
<organism evidence="1 2">
    <name type="scientific">Kitasatospora indigofera</name>
    <dbReference type="NCBI Taxonomy" id="67307"/>
    <lineage>
        <taxon>Bacteria</taxon>
        <taxon>Bacillati</taxon>
        <taxon>Actinomycetota</taxon>
        <taxon>Actinomycetes</taxon>
        <taxon>Kitasatosporales</taxon>
        <taxon>Streptomycetaceae</taxon>
        <taxon>Kitasatospora</taxon>
    </lineage>
</organism>